<dbReference type="PANTHER" id="PTHR10997:SF7">
    <property type="entry name" value="IMPORTIN-11"/>
    <property type="match status" value="1"/>
</dbReference>
<proteinExistence type="predicted"/>
<dbReference type="GO" id="GO:0005635">
    <property type="term" value="C:nuclear envelope"/>
    <property type="evidence" value="ECO:0007669"/>
    <property type="project" value="TreeGrafter"/>
</dbReference>
<dbReference type="InterPro" id="IPR016024">
    <property type="entry name" value="ARM-type_fold"/>
</dbReference>
<dbReference type="SUPFAM" id="SSF48371">
    <property type="entry name" value="ARM repeat"/>
    <property type="match status" value="1"/>
</dbReference>
<dbReference type="EnsemblMetazoa" id="AAEL022660-RA">
    <property type="protein sequence ID" value="AAEL022660-PA"/>
    <property type="gene ID" value="AAEL022660"/>
</dbReference>
<reference evidence="2" key="2">
    <citation type="submission" date="2020-05" db="UniProtKB">
        <authorList>
            <consortium name="EnsemblMetazoa"/>
        </authorList>
    </citation>
    <scope>IDENTIFICATION</scope>
    <source>
        <strain evidence="2">LVP_AGWG</strain>
    </source>
</reference>
<dbReference type="Pfam" id="PF25758">
    <property type="entry name" value="TPR_IPO11"/>
    <property type="match status" value="1"/>
</dbReference>
<accession>A0A6I8U2I7</accession>
<feature type="domain" description="Importin-7/11-like TPR repeats" evidence="1">
    <location>
        <begin position="2"/>
        <end position="306"/>
    </location>
</feature>
<dbReference type="InParanoid" id="A0A6I8U2I7"/>
<keyword evidence="3" id="KW-1185">Reference proteome</keyword>
<name>A0A6I8U2I7_AEDAE</name>
<protein>
    <recommendedName>
        <fullName evidence="1">Importin-7/11-like TPR repeats domain-containing protein</fullName>
    </recommendedName>
</protein>
<dbReference type="PANTHER" id="PTHR10997">
    <property type="entry name" value="IMPORTIN-7, 8, 11"/>
    <property type="match status" value="1"/>
</dbReference>
<organism evidence="2 3">
    <name type="scientific">Aedes aegypti</name>
    <name type="common">Yellowfever mosquito</name>
    <name type="synonym">Culex aegypti</name>
    <dbReference type="NCBI Taxonomy" id="7159"/>
    <lineage>
        <taxon>Eukaryota</taxon>
        <taxon>Metazoa</taxon>
        <taxon>Ecdysozoa</taxon>
        <taxon>Arthropoda</taxon>
        <taxon>Hexapoda</taxon>
        <taxon>Insecta</taxon>
        <taxon>Pterygota</taxon>
        <taxon>Neoptera</taxon>
        <taxon>Endopterygota</taxon>
        <taxon>Diptera</taxon>
        <taxon>Nematocera</taxon>
        <taxon>Culicoidea</taxon>
        <taxon>Culicidae</taxon>
        <taxon>Culicinae</taxon>
        <taxon>Aedini</taxon>
        <taxon>Aedes</taxon>
        <taxon>Stegomyia</taxon>
    </lineage>
</organism>
<dbReference type="InterPro" id="IPR058669">
    <property type="entry name" value="TPR_IPO7/11-like"/>
</dbReference>
<sequence length="307" mass="35084">MSTNINEPSHVYLLDEGLELWLIVVQYSRTMNHDLLKLCDNLLPLIEQSSNNLRTCLAITQTYIFLCPDVFLPQYGKDIIKTCHYLLTDLRTEGVIVIYRLFLTVLRIAPKYSIELLRPYLVEVFKKYYEHEGFIQINQIYLQMIARILILDQVTFSMILSEMGIPDAMDKIVTSWLVDMPAVARNNEKKLLALALTSLMTVSSDIIFENFSTIMANISATLNDITNEDEQSGAKVDSLILTDDNEAEIGMMMFGYGFIDTENMQNETPHYDRCRAVCLQDPTHVIVLKDYLQNQLITLKGTIGGSE</sequence>
<dbReference type="GO" id="GO:0006606">
    <property type="term" value="P:protein import into nucleus"/>
    <property type="evidence" value="ECO:0007669"/>
    <property type="project" value="TreeGrafter"/>
</dbReference>
<gene>
    <name evidence="2" type="primary">110678926</name>
</gene>
<evidence type="ECO:0000313" key="3">
    <source>
        <dbReference type="Proteomes" id="UP000008820"/>
    </source>
</evidence>
<dbReference type="Proteomes" id="UP000008820">
    <property type="component" value="Chromosome 3"/>
</dbReference>
<dbReference type="AlphaFoldDB" id="A0A6I8U2I7"/>
<evidence type="ECO:0000313" key="2">
    <source>
        <dbReference type="EnsemblMetazoa" id="AAEL022660-PA"/>
    </source>
</evidence>
<dbReference type="GO" id="GO:0005829">
    <property type="term" value="C:cytosol"/>
    <property type="evidence" value="ECO:0007669"/>
    <property type="project" value="TreeGrafter"/>
</dbReference>
<reference evidence="2 3" key="1">
    <citation type="submission" date="2017-06" db="EMBL/GenBank/DDBJ databases">
        <title>Aedes aegypti genome working group (AGWG) sequencing and assembly.</title>
        <authorList>
            <consortium name="Aedes aegypti Genome Working Group (AGWG)"/>
            <person name="Matthews B.J."/>
        </authorList>
    </citation>
    <scope>NUCLEOTIDE SEQUENCE [LARGE SCALE GENOMIC DNA]</scope>
    <source>
        <strain evidence="2 3">LVP_AGWG</strain>
    </source>
</reference>
<dbReference type="Gene3D" id="1.25.10.10">
    <property type="entry name" value="Leucine-rich Repeat Variant"/>
    <property type="match status" value="1"/>
</dbReference>
<dbReference type="OrthoDB" id="361693at2759"/>
<evidence type="ECO:0000259" key="1">
    <source>
        <dbReference type="Pfam" id="PF25758"/>
    </source>
</evidence>
<dbReference type="InterPro" id="IPR011989">
    <property type="entry name" value="ARM-like"/>
</dbReference>